<evidence type="ECO:0000313" key="2">
    <source>
        <dbReference type="Proteomes" id="UP000264960"/>
    </source>
</evidence>
<gene>
    <name evidence="1" type="ORF">C5695_10650</name>
</gene>
<organism evidence="1 2">
    <name type="scientific">Bacillus pumilus</name>
    <name type="common">Bacillus mesentericus</name>
    <dbReference type="NCBI Taxonomy" id="1408"/>
    <lineage>
        <taxon>Bacteria</taxon>
        <taxon>Bacillati</taxon>
        <taxon>Bacillota</taxon>
        <taxon>Bacilli</taxon>
        <taxon>Bacillales</taxon>
        <taxon>Bacillaceae</taxon>
        <taxon>Bacillus</taxon>
    </lineage>
</organism>
<reference evidence="1 2" key="1">
    <citation type="submission" date="2018-02" db="EMBL/GenBank/DDBJ databases">
        <title>The complete genome of two Bacillus pumilus strains from Cuatro Cienegas, Coahuila, Mexico.</title>
        <authorList>
            <person name="Zarza E."/>
            <person name="Alcaraz L.D."/>
            <person name="Aguilar-Salinas B."/>
            <person name="Islas A."/>
            <person name="Olmedo-Alvarez G."/>
        </authorList>
    </citation>
    <scope>NUCLEOTIDE SEQUENCE [LARGE SCALE GENOMIC DNA]</scope>
    <source>
        <strain evidence="1 2">145</strain>
    </source>
</reference>
<protein>
    <submittedName>
        <fullName evidence="1">Uncharacterized protein</fullName>
    </submittedName>
</protein>
<proteinExistence type="predicted"/>
<sequence length="85" mass="9798">MLNITNGLVEIGNTLIKSIRFLDESVSYSIGDSVEGFLGAKIYFIYDYREEPEKAFWIYLDSGDQFFVNEGKVIVEYYEGGEYID</sequence>
<name>A0AAD0MM49_BACPU</name>
<dbReference type="RefSeq" id="WP_117730699.1">
    <property type="nucleotide sequence ID" value="NZ_CP027116.1"/>
</dbReference>
<evidence type="ECO:0000313" key="1">
    <source>
        <dbReference type="EMBL" id="AVM24270.1"/>
    </source>
</evidence>
<dbReference type="AlphaFoldDB" id="A0AAD0MM49"/>
<dbReference type="EMBL" id="CP027116">
    <property type="protein sequence ID" value="AVM24270.1"/>
    <property type="molecule type" value="Genomic_DNA"/>
</dbReference>
<accession>A0AAD0MM49</accession>
<dbReference type="Proteomes" id="UP000264960">
    <property type="component" value="Chromosome"/>
</dbReference>